<reference evidence="2 3" key="1">
    <citation type="submission" date="2018-04" db="EMBL/GenBank/DDBJ databases">
        <authorList>
            <person name="Zhang X."/>
            <person name="Yuan J."/>
            <person name="Li F."/>
            <person name="Xiang J."/>
        </authorList>
    </citation>
    <scope>NUCLEOTIDE SEQUENCE [LARGE SCALE GENOMIC DNA]</scope>
    <source>
        <tissue evidence="2">Muscle</tissue>
    </source>
</reference>
<keyword evidence="1" id="KW-1133">Transmembrane helix</keyword>
<proteinExistence type="predicted"/>
<name>A0A3R7MAC8_PENVA</name>
<protein>
    <submittedName>
        <fullName evidence="2">Uncharacterized protein</fullName>
    </submittedName>
</protein>
<keyword evidence="1" id="KW-0472">Membrane</keyword>
<comment type="caution">
    <text evidence="2">The sequence shown here is derived from an EMBL/GenBank/DDBJ whole genome shotgun (WGS) entry which is preliminary data.</text>
</comment>
<dbReference type="AlphaFoldDB" id="A0A3R7MAC8"/>
<accession>A0A3R7MAC8</accession>
<organism evidence="2 3">
    <name type="scientific">Penaeus vannamei</name>
    <name type="common">Whiteleg shrimp</name>
    <name type="synonym">Litopenaeus vannamei</name>
    <dbReference type="NCBI Taxonomy" id="6689"/>
    <lineage>
        <taxon>Eukaryota</taxon>
        <taxon>Metazoa</taxon>
        <taxon>Ecdysozoa</taxon>
        <taxon>Arthropoda</taxon>
        <taxon>Crustacea</taxon>
        <taxon>Multicrustacea</taxon>
        <taxon>Malacostraca</taxon>
        <taxon>Eumalacostraca</taxon>
        <taxon>Eucarida</taxon>
        <taxon>Decapoda</taxon>
        <taxon>Dendrobranchiata</taxon>
        <taxon>Penaeoidea</taxon>
        <taxon>Penaeidae</taxon>
        <taxon>Penaeus</taxon>
    </lineage>
</organism>
<evidence type="ECO:0000313" key="3">
    <source>
        <dbReference type="Proteomes" id="UP000283509"/>
    </source>
</evidence>
<keyword evidence="3" id="KW-1185">Reference proteome</keyword>
<keyword evidence="1" id="KW-0812">Transmembrane</keyword>
<evidence type="ECO:0000256" key="1">
    <source>
        <dbReference type="SAM" id="Phobius"/>
    </source>
</evidence>
<sequence>MHPRQKTWDGVVDCQKEVKKTKFVCTSRVRWCSVSVNRGSGFPGHLHVLQLCCRYSFQTALAITKFFHETPSLPLCLTSVVQSIAQTSASSSPPSFSFLQPHLLSRLISTIILLFSSCLQFFPASTASPASILLLPCFHLSPSLLPILPCFHLFSFPASIHLFSFPASIHLLLPCFASSLLLPCFHPCFHLFSFPASIPSLLLPCFHLISSPSLLPCFHPCFHLFSFPASISFPASSLLLPCFHLFSFPASSFPASSILLASTSLSPSLLPSLLLPASISSPSLLPSLLLPASISSPSLLPHLFSFPASISSPSLLPSLLLPCFHPSPASISSPSLLPSLLLPCFHLSSLLFHPCFLISSPSLLPSLSLFPASISSHSLLHHSLLPSLLIPCFHLFSFPASISSHSLLPSLLIPCFHLFSSHFFFPSVSHTIPLLVTSHSPLLLLHPCPSPASFFLFIFLFFSPSDLAASMCARQAGCLAACEGPLRHIRVGFLVGGLCDRSVRAYGFECTRVFTSSCGFCARVFACVFALVAARGGSSLALSVLGFGLAFCLRIARRDFL</sequence>
<feature type="transmembrane region" description="Helical" evidence="1">
    <location>
        <begin position="540"/>
        <end position="556"/>
    </location>
</feature>
<evidence type="ECO:0000313" key="2">
    <source>
        <dbReference type="EMBL" id="ROT71347.1"/>
    </source>
</evidence>
<reference evidence="2 3" key="2">
    <citation type="submission" date="2019-01" db="EMBL/GenBank/DDBJ databases">
        <title>The decoding of complex shrimp genome reveals the adaptation for benthos swimmer, frequently molting mechanism and breeding impact on genome.</title>
        <authorList>
            <person name="Sun Y."/>
            <person name="Gao Y."/>
            <person name="Yu Y."/>
        </authorList>
    </citation>
    <scope>NUCLEOTIDE SEQUENCE [LARGE SCALE GENOMIC DNA]</scope>
    <source>
        <tissue evidence="2">Muscle</tissue>
    </source>
</reference>
<gene>
    <name evidence="2" type="ORF">C7M84_010339</name>
</gene>
<dbReference type="EMBL" id="QCYY01002306">
    <property type="protein sequence ID" value="ROT71347.1"/>
    <property type="molecule type" value="Genomic_DNA"/>
</dbReference>
<dbReference type="Proteomes" id="UP000283509">
    <property type="component" value="Unassembled WGS sequence"/>
</dbReference>